<feature type="non-terminal residue" evidence="2">
    <location>
        <position position="1"/>
    </location>
</feature>
<accession>A0A3M7L4Z4</accession>
<proteinExistence type="predicted"/>
<feature type="region of interest" description="Disordered" evidence="1">
    <location>
        <begin position="194"/>
        <end position="272"/>
    </location>
</feature>
<comment type="caution">
    <text evidence="2">The sequence shown here is derived from an EMBL/GenBank/DDBJ whole genome shotgun (WGS) entry which is preliminary data.</text>
</comment>
<dbReference type="Proteomes" id="UP000279271">
    <property type="component" value="Unassembled WGS sequence"/>
</dbReference>
<dbReference type="EMBL" id="QOKY01000060">
    <property type="protein sequence ID" value="RMZ57793.1"/>
    <property type="molecule type" value="Genomic_DNA"/>
</dbReference>
<feature type="compositionally biased region" description="Gly residues" evidence="1">
    <location>
        <begin position="19"/>
        <end position="41"/>
    </location>
</feature>
<organism evidence="2 3">
    <name type="scientific">Auxenochlorella protothecoides</name>
    <name type="common">Green microalga</name>
    <name type="synonym">Chlorella protothecoides</name>
    <dbReference type="NCBI Taxonomy" id="3075"/>
    <lineage>
        <taxon>Eukaryota</taxon>
        <taxon>Viridiplantae</taxon>
        <taxon>Chlorophyta</taxon>
        <taxon>core chlorophytes</taxon>
        <taxon>Trebouxiophyceae</taxon>
        <taxon>Chlorellales</taxon>
        <taxon>Chlorellaceae</taxon>
        <taxon>Auxenochlorella</taxon>
    </lineage>
</organism>
<feature type="non-terminal residue" evidence="2">
    <location>
        <position position="272"/>
    </location>
</feature>
<evidence type="ECO:0000256" key="1">
    <source>
        <dbReference type="SAM" id="MobiDB-lite"/>
    </source>
</evidence>
<feature type="region of interest" description="Disordered" evidence="1">
    <location>
        <begin position="81"/>
        <end position="104"/>
    </location>
</feature>
<feature type="region of interest" description="Disordered" evidence="1">
    <location>
        <begin position="1"/>
        <end position="45"/>
    </location>
</feature>
<feature type="region of interest" description="Disordered" evidence="1">
    <location>
        <begin position="146"/>
        <end position="173"/>
    </location>
</feature>
<name>A0A3M7L4Z4_AUXPR</name>
<dbReference type="AlphaFoldDB" id="A0A3M7L4Z4"/>
<sequence>GGSAGRPGRARPCRPGVARDGGAGGRSGVGGERGGGRGGGLALRRRRRRGCRARGGCRLWRLCPLGSCGAAGRAVPRAVAAVRRPRHRPGGRARGVPRQPPLPRVRARRAALCGSGPRLAPAPPAPGLAGGAVPRAALPLCLAGRGHGGRARRPGDRAAGPAAGAAAGGGGGDGLAPRQAMLVVVGRLAAPRRAGMHADVQPGGQPRRGRPRPLLGRGPRRPERQVGRAPPGGADRHAPRHRPGPPRPAGRRAVHAAVRRAGRTGPSQRGAG</sequence>
<protein>
    <submittedName>
        <fullName evidence="2">Uncharacterized protein</fullName>
    </submittedName>
</protein>
<evidence type="ECO:0000313" key="3">
    <source>
        <dbReference type="Proteomes" id="UP000279271"/>
    </source>
</evidence>
<feature type="compositionally biased region" description="Basic residues" evidence="1">
    <location>
        <begin position="238"/>
        <end position="262"/>
    </location>
</feature>
<reference evidence="3" key="1">
    <citation type="journal article" date="2018" name="Algal Res.">
        <title>Characterization of plant carbon substrate utilization by Auxenochlorella protothecoides.</title>
        <authorList>
            <person name="Vogler B.W."/>
            <person name="Starkenburg S.R."/>
            <person name="Sudasinghe N."/>
            <person name="Schambach J.Y."/>
            <person name="Rollin J.A."/>
            <person name="Pattathil S."/>
            <person name="Barry A.N."/>
        </authorList>
    </citation>
    <scope>NUCLEOTIDE SEQUENCE [LARGE SCALE GENOMIC DNA]</scope>
    <source>
        <strain evidence="3">UTEX 25</strain>
    </source>
</reference>
<gene>
    <name evidence="2" type="ORF">APUTEX25_005585</name>
</gene>
<evidence type="ECO:0000313" key="2">
    <source>
        <dbReference type="EMBL" id="RMZ57793.1"/>
    </source>
</evidence>